<dbReference type="OrthoDB" id="9977941at2759"/>
<proteinExistence type="predicted"/>
<protein>
    <recommendedName>
        <fullName evidence="3">SMP-30/Gluconolactonase/LRE-like region domain-containing protein</fullName>
    </recommendedName>
</protein>
<dbReference type="PANTHER" id="PTHR42060:SF3">
    <property type="entry name" value="SMP-30_GLUCONOLACTONASE_LRE-LIKE REGION DOMAIN-CONTAINING PROTEIN"/>
    <property type="match status" value="1"/>
</dbReference>
<accession>A0A0P7B2N3</accession>
<organism evidence="1 2">
    <name type="scientific">Neonectria ditissima</name>
    <dbReference type="NCBI Taxonomy" id="78410"/>
    <lineage>
        <taxon>Eukaryota</taxon>
        <taxon>Fungi</taxon>
        <taxon>Dikarya</taxon>
        <taxon>Ascomycota</taxon>
        <taxon>Pezizomycotina</taxon>
        <taxon>Sordariomycetes</taxon>
        <taxon>Hypocreomycetidae</taxon>
        <taxon>Hypocreales</taxon>
        <taxon>Nectriaceae</taxon>
        <taxon>Neonectria</taxon>
    </lineage>
</organism>
<sequence length="306" mass="32230">MASVKTLFQLSSKPTWFENISIRPNGTLLATRLDVPELWCIDPVSSTGSSLFRLPLTPDDPTNALTGICEIRPDVFAIGAGIYDMAGGTGPKPGSFSVWLADLTGTEPHVFKIADTPEIATINGMATWDEQTALVTDCLSGKIYKLDISSGAYSIALEDESMTLPANAPFPISINGLKVHRTPTQAYVYYTTTTRQSVYRLPVSPTLEVAGPAETLATGLLTDDIAVARDGTVYLCTNTANTVVRISPRGGEVVTVAGDAKGMEVAGSTACVLGEGEKVLYVATAGGIMAPVNGKSEPAKVVEVKL</sequence>
<dbReference type="InterPro" id="IPR011042">
    <property type="entry name" value="6-blade_b-propeller_TolB-like"/>
</dbReference>
<dbReference type="AlphaFoldDB" id="A0A0P7B2N3"/>
<dbReference type="EMBL" id="LKCW01000086">
    <property type="protein sequence ID" value="KPM40335.1"/>
    <property type="molecule type" value="Genomic_DNA"/>
</dbReference>
<dbReference type="Proteomes" id="UP000050424">
    <property type="component" value="Unassembled WGS sequence"/>
</dbReference>
<name>A0A0P7B2N3_9HYPO</name>
<dbReference type="InterPro" id="IPR052998">
    <property type="entry name" value="Hetero-Diels-Alderase-like"/>
</dbReference>
<keyword evidence="2" id="KW-1185">Reference proteome</keyword>
<gene>
    <name evidence="1" type="ORF">AK830_g6231</name>
</gene>
<reference evidence="1 2" key="1">
    <citation type="submission" date="2015-09" db="EMBL/GenBank/DDBJ databases">
        <title>Draft genome of a European isolate of the apple canker pathogen Neonectria ditissima.</title>
        <authorList>
            <person name="Gomez-Cortecero A."/>
            <person name="Harrison R.J."/>
            <person name="Armitage A.D."/>
        </authorList>
    </citation>
    <scope>NUCLEOTIDE SEQUENCE [LARGE SCALE GENOMIC DNA]</scope>
    <source>
        <strain evidence="1 2">R09/05</strain>
    </source>
</reference>
<dbReference type="SUPFAM" id="SSF63829">
    <property type="entry name" value="Calcium-dependent phosphotriesterase"/>
    <property type="match status" value="1"/>
</dbReference>
<evidence type="ECO:0000313" key="1">
    <source>
        <dbReference type="EMBL" id="KPM40335.1"/>
    </source>
</evidence>
<dbReference type="STRING" id="78410.A0A0P7B2N3"/>
<evidence type="ECO:0000313" key="2">
    <source>
        <dbReference type="Proteomes" id="UP000050424"/>
    </source>
</evidence>
<dbReference type="PANTHER" id="PTHR42060">
    <property type="entry name" value="NHL REPEAT-CONTAINING PROTEIN-RELATED"/>
    <property type="match status" value="1"/>
</dbReference>
<dbReference type="Gene3D" id="2.120.10.30">
    <property type="entry name" value="TolB, C-terminal domain"/>
    <property type="match status" value="1"/>
</dbReference>
<comment type="caution">
    <text evidence="1">The sequence shown here is derived from an EMBL/GenBank/DDBJ whole genome shotgun (WGS) entry which is preliminary data.</text>
</comment>
<evidence type="ECO:0008006" key="3">
    <source>
        <dbReference type="Google" id="ProtNLM"/>
    </source>
</evidence>